<protein>
    <recommendedName>
        <fullName evidence="2">7TM-DISM receptor extracellular domain-containing protein</fullName>
    </recommendedName>
</protein>
<keyword evidence="1" id="KW-0812">Transmembrane</keyword>
<keyword evidence="1" id="KW-1133">Transmembrane helix</keyword>
<name>X0TJV9_9ZZZZ</name>
<evidence type="ECO:0000256" key="1">
    <source>
        <dbReference type="SAM" id="Phobius"/>
    </source>
</evidence>
<gene>
    <name evidence="3" type="ORF">S01H1_25139</name>
</gene>
<feature type="transmembrane region" description="Helical" evidence="1">
    <location>
        <begin position="205"/>
        <end position="223"/>
    </location>
</feature>
<organism evidence="3">
    <name type="scientific">marine sediment metagenome</name>
    <dbReference type="NCBI Taxonomy" id="412755"/>
    <lineage>
        <taxon>unclassified sequences</taxon>
        <taxon>metagenomes</taxon>
        <taxon>ecological metagenomes</taxon>
    </lineage>
</organism>
<feature type="domain" description="7TM-DISM receptor extracellular" evidence="2">
    <location>
        <begin position="207"/>
        <end position="276"/>
    </location>
</feature>
<feature type="non-terminal residue" evidence="3">
    <location>
        <position position="278"/>
    </location>
</feature>
<dbReference type="Pfam" id="PF07695">
    <property type="entry name" value="7TMR-DISM_7TM"/>
    <property type="match status" value="1"/>
</dbReference>
<dbReference type="EMBL" id="BARS01015155">
    <property type="protein sequence ID" value="GAF87551.1"/>
    <property type="molecule type" value="Genomic_DNA"/>
</dbReference>
<dbReference type="InterPro" id="IPR011623">
    <property type="entry name" value="7TMR_DISM_rcpt_extracell_dom1"/>
</dbReference>
<sequence>MAVRAFVLFVTVLLVAGCTPPRQPPVPKDGLLDLTDWDFNRDGPVALKGEWDFYWHRVLQPSDFASPNPPEKTGQLHVPGIWRGVMHEGEPLPAHGFVTLRLRVLVRQPDMVFGIKLNCVGMSYQLFTNGRLAATNGQVGRSRAETMPKCLPLVASGFADSGKVEVILQIANFHERHGGVWDPITLGTVPQITDVVQHALFLDQVPLGIIGFMSLYHFLLFLLRRRDRSTLVFGLFCAMICLRISLLGERISVDRFPGLPWALVATLEYLTIVIAAFL</sequence>
<dbReference type="SUPFAM" id="SSF49785">
    <property type="entry name" value="Galactose-binding domain-like"/>
    <property type="match status" value="1"/>
</dbReference>
<feature type="transmembrane region" description="Helical" evidence="1">
    <location>
        <begin position="230"/>
        <end position="247"/>
    </location>
</feature>
<evidence type="ECO:0000313" key="3">
    <source>
        <dbReference type="EMBL" id="GAF87551.1"/>
    </source>
</evidence>
<accession>X0TJV9</accession>
<evidence type="ECO:0000259" key="2">
    <source>
        <dbReference type="Pfam" id="PF07695"/>
    </source>
</evidence>
<dbReference type="PROSITE" id="PS51257">
    <property type="entry name" value="PROKAR_LIPOPROTEIN"/>
    <property type="match status" value="1"/>
</dbReference>
<comment type="caution">
    <text evidence="3">The sequence shown here is derived from an EMBL/GenBank/DDBJ whole genome shotgun (WGS) entry which is preliminary data.</text>
</comment>
<keyword evidence="1" id="KW-0472">Membrane</keyword>
<dbReference type="AlphaFoldDB" id="X0TJV9"/>
<feature type="transmembrane region" description="Helical" evidence="1">
    <location>
        <begin position="259"/>
        <end position="277"/>
    </location>
</feature>
<reference evidence="3" key="1">
    <citation type="journal article" date="2014" name="Front. Microbiol.">
        <title>High frequency of phylogenetically diverse reductive dehalogenase-homologous genes in deep subseafloor sedimentary metagenomes.</title>
        <authorList>
            <person name="Kawai M."/>
            <person name="Futagami T."/>
            <person name="Toyoda A."/>
            <person name="Takaki Y."/>
            <person name="Nishi S."/>
            <person name="Hori S."/>
            <person name="Arai W."/>
            <person name="Tsubouchi T."/>
            <person name="Morono Y."/>
            <person name="Uchiyama I."/>
            <person name="Ito T."/>
            <person name="Fujiyama A."/>
            <person name="Inagaki F."/>
            <person name="Takami H."/>
        </authorList>
    </citation>
    <scope>NUCLEOTIDE SEQUENCE</scope>
    <source>
        <strain evidence="3">Expedition CK06-06</strain>
    </source>
</reference>
<proteinExistence type="predicted"/>
<dbReference type="InterPro" id="IPR008979">
    <property type="entry name" value="Galactose-bd-like_sf"/>
</dbReference>